<comment type="caution">
    <text evidence="1">The sequence shown here is derived from an EMBL/GenBank/DDBJ whole genome shotgun (WGS) entry which is preliminary data.</text>
</comment>
<dbReference type="OrthoDB" id="5103372at2759"/>
<sequence length="327" mass="37288">MNPDASDSGSSRAQSFIGPLTWPETLEELLRERDAILEHRGLHIHHRDCGCTYFTPSFFHDHIGMPKRHRDKHALGYWPFKYVANYIPDPEWPVREAQPPKHRTTNPVKGALKTERAGPKKAVSFVQEDAARCVETGKPVPPAEDNKQAQRRWRDANNALYAARQMARWIPEDRPLRGPHPTEQESINFRAHDVEVDRNLELAKKNGEAETVNAIERGILDFAMCVHPKRARGMIRLRNILSDSVKEDGMVGSYTGEEKVFAVRAWQPTIIPLERYADPETAMSYYQKRHSCDCVFGHKSGLAWLLNWRPQGKRITSVPPKGSESTA</sequence>
<proteinExistence type="predicted"/>
<dbReference type="Proteomes" id="UP000722485">
    <property type="component" value="Unassembled WGS sequence"/>
</dbReference>
<reference evidence="1" key="1">
    <citation type="submission" date="2020-03" db="EMBL/GenBank/DDBJ databases">
        <title>Draft Genome Sequence of Cylindrodendrum hubeiense.</title>
        <authorList>
            <person name="Buettner E."/>
            <person name="Kellner H."/>
        </authorList>
    </citation>
    <scope>NUCLEOTIDE SEQUENCE</scope>
    <source>
        <strain evidence="1">IHI 201604</strain>
    </source>
</reference>
<protein>
    <submittedName>
        <fullName evidence="1">Uncharacterized protein</fullName>
    </submittedName>
</protein>
<evidence type="ECO:0000313" key="1">
    <source>
        <dbReference type="EMBL" id="KAF7551913.1"/>
    </source>
</evidence>
<accession>A0A9P5HIM4</accession>
<gene>
    <name evidence="1" type="ORF">G7Z17_g4665</name>
</gene>
<name>A0A9P5HIM4_9HYPO</name>
<organism evidence="1 2">
    <name type="scientific">Cylindrodendrum hubeiense</name>
    <dbReference type="NCBI Taxonomy" id="595255"/>
    <lineage>
        <taxon>Eukaryota</taxon>
        <taxon>Fungi</taxon>
        <taxon>Dikarya</taxon>
        <taxon>Ascomycota</taxon>
        <taxon>Pezizomycotina</taxon>
        <taxon>Sordariomycetes</taxon>
        <taxon>Hypocreomycetidae</taxon>
        <taxon>Hypocreales</taxon>
        <taxon>Nectriaceae</taxon>
        <taxon>Cylindrodendrum</taxon>
    </lineage>
</organism>
<dbReference type="AlphaFoldDB" id="A0A9P5HIM4"/>
<keyword evidence="2" id="KW-1185">Reference proteome</keyword>
<evidence type="ECO:0000313" key="2">
    <source>
        <dbReference type="Proteomes" id="UP000722485"/>
    </source>
</evidence>
<dbReference type="EMBL" id="JAANBB010000069">
    <property type="protein sequence ID" value="KAF7551913.1"/>
    <property type="molecule type" value="Genomic_DNA"/>
</dbReference>